<evidence type="ECO:0000313" key="8">
    <source>
        <dbReference type="EMBL" id="MFF3668632.1"/>
    </source>
</evidence>
<dbReference type="InterPro" id="IPR017937">
    <property type="entry name" value="Thioredoxin_CS"/>
</dbReference>
<dbReference type="InterPro" id="IPR036249">
    <property type="entry name" value="Thioredoxin-like_sf"/>
</dbReference>
<proteinExistence type="inferred from homology"/>
<dbReference type="PROSITE" id="PS51352">
    <property type="entry name" value="THIOREDOXIN_2"/>
    <property type="match status" value="1"/>
</dbReference>
<dbReference type="RefSeq" id="WP_387414261.1">
    <property type="nucleotide sequence ID" value="NZ_JBIASD010000016.1"/>
</dbReference>
<evidence type="ECO:0000259" key="7">
    <source>
        <dbReference type="PROSITE" id="PS51352"/>
    </source>
</evidence>
<dbReference type="PROSITE" id="PS00194">
    <property type="entry name" value="THIOREDOXIN_1"/>
    <property type="match status" value="1"/>
</dbReference>
<dbReference type="NCBIfam" id="TIGR01068">
    <property type="entry name" value="thioredoxin"/>
    <property type="match status" value="1"/>
</dbReference>
<evidence type="ECO:0000256" key="2">
    <source>
        <dbReference type="ARBA" id="ARBA00022448"/>
    </source>
</evidence>
<name>A0ABW6SUF9_9ACTN</name>
<organism evidence="8 9">
    <name type="scientific">Microtetraspora malaysiensis</name>
    <dbReference type="NCBI Taxonomy" id="161358"/>
    <lineage>
        <taxon>Bacteria</taxon>
        <taxon>Bacillati</taxon>
        <taxon>Actinomycetota</taxon>
        <taxon>Actinomycetes</taxon>
        <taxon>Streptosporangiales</taxon>
        <taxon>Streptosporangiaceae</taxon>
        <taxon>Microtetraspora</taxon>
    </lineage>
</organism>
<sequence>MSSQVTESGVVQCVHCERKNRLPSASSGVPRCGHCHEPLPWVTDAGDDDFTEIAEAAQIPVVVDFWAGWCAPCRMVTPALERLAEEFAGRLKLVKVNVDQAHRLSERFGVHAIPTLVVMKQGQVVSRQRGAAPPSELREWVGDALAR</sequence>
<evidence type="ECO:0000256" key="1">
    <source>
        <dbReference type="ARBA" id="ARBA00008987"/>
    </source>
</evidence>
<evidence type="ECO:0000256" key="6">
    <source>
        <dbReference type="NCBIfam" id="TIGR01068"/>
    </source>
</evidence>
<dbReference type="CDD" id="cd02947">
    <property type="entry name" value="TRX_family"/>
    <property type="match status" value="1"/>
</dbReference>
<keyword evidence="5" id="KW-0676">Redox-active center</keyword>
<evidence type="ECO:0000313" key="9">
    <source>
        <dbReference type="Proteomes" id="UP001602013"/>
    </source>
</evidence>
<dbReference type="PANTHER" id="PTHR45663:SF11">
    <property type="entry name" value="GEO12009P1"/>
    <property type="match status" value="1"/>
</dbReference>
<evidence type="ECO:0000256" key="3">
    <source>
        <dbReference type="ARBA" id="ARBA00022982"/>
    </source>
</evidence>
<feature type="domain" description="Thioredoxin" evidence="7">
    <location>
        <begin position="39"/>
        <end position="146"/>
    </location>
</feature>
<evidence type="ECO:0000256" key="5">
    <source>
        <dbReference type="ARBA" id="ARBA00023284"/>
    </source>
</evidence>
<dbReference type="Pfam" id="PF00085">
    <property type="entry name" value="Thioredoxin"/>
    <property type="match status" value="1"/>
</dbReference>
<protein>
    <recommendedName>
        <fullName evidence="6">Thioredoxin</fullName>
    </recommendedName>
</protein>
<dbReference type="Gene3D" id="2.30.30.380">
    <property type="entry name" value="Zn-finger domain of Sec23/24"/>
    <property type="match status" value="1"/>
</dbReference>
<reference evidence="8 9" key="1">
    <citation type="submission" date="2024-10" db="EMBL/GenBank/DDBJ databases">
        <title>The Natural Products Discovery Center: Release of the First 8490 Sequenced Strains for Exploring Actinobacteria Biosynthetic Diversity.</title>
        <authorList>
            <person name="Kalkreuter E."/>
            <person name="Kautsar S.A."/>
            <person name="Yang D."/>
            <person name="Bader C.D."/>
            <person name="Teijaro C.N."/>
            <person name="Fluegel L."/>
            <person name="Davis C.M."/>
            <person name="Simpson J.R."/>
            <person name="Lauterbach L."/>
            <person name="Steele A.D."/>
            <person name="Gui C."/>
            <person name="Meng S."/>
            <person name="Li G."/>
            <person name="Viehrig K."/>
            <person name="Ye F."/>
            <person name="Su P."/>
            <person name="Kiefer A.F."/>
            <person name="Nichols A."/>
            <person name="Cepeda A.J."/>
            <person name="Yan W."/>
            <person name="Fan B."/>
            <person name="Jiang Y."/>
            <person name="Adhikari A."/>
            <person name="Zheng C.-J."/>
            <person name="Schuster L."/>
            <person name="Cowan T.M."/>
            <person name="Smanski M.J."/>
            <person name="Chevrette M.G."/>
            <person name="De Carvalho L.P.S."/>
            <person name="Shen B."/>
        </authorList>
    </citation>
    <scope>NUCLEOTIDE SEQUENCE [LARGE SCALE GENOMIC DNA]</scope>
    <source>
        <strain evidence="8 9">NPDC002173</strain>
    </source>
</reference>
<accession>A0ABW6SUF9</accession>
<keyword evidence="2" id="KW-0813">Transport</keyword>
<keyword evidence="3" id="KW-0249">Electron transport</keyword>
<dbReference type="Proteomes" id="UP001602013">
    <property type="component" value="Unassembled WGS sequence"/>
</dbReference>
<dbReference type="EMBL" id="JBIASD010000016">
    <property type="protein sequence ID" value="MFF3668632.1"/>
    <property type="molecule type" value="Genomic_DNA"/>
</dbReference>
<gene>
    <name evidence="8" type="primary">trxA</name>
    <name evidence="8" type="ORF">ACFYXI_23895</name>
</gene>
<dbReference type="Gene3D" id="3.40.30.10">
    <property type="entry name" value="Glutaredoxin"/>
    <property type="match status" value="1"/>
</dbReference>
<dbReference type="SUPFAM" id="SSF52833">
    <property type="entry name" value="Thioredoxin-like"/>
    <property type="match status" value="1"/>
</dbReference>
<dbReference type="InterPro" id="IPR013766">
    <property type="entry name" value="Thioredoxin_domain"/>
</dbReference>
<keyword evidence="9" id="KW-1185">Reference proteome</keyword>
<evidence type="ECO:0000256" key="4">
    <source>
        <dbReference type="ARBA" id="ARBA00023157"/>
    </source>
</evidence>
<dbReference type="InterPro" id="IPR005746">
    <property type="entry name" value="Thioredoxin"/>
</dbReference>
<dbReference type="PRINTS" id="PR00421">
    <property type="entry name" value="THIOREDOXIN"/>
</dbReference>
<dbReference type="PANTHER" id="PTHR45663">
    <property type="entry name" value="GEO12009P1"/>
    <property type="match status" value="1"/>
</dbReference>
<comment type="caution">
    <text evidence="8">The sequence shown here is derived from an EMBL/GenBank/DDBJ whole genome shotgun (WGS) entry which is preliminary data.</text>
</comment>
<keyword evidence="4" id="KW-1015">Disulfide bond</keyword>
<comment type="similarity">
    <text evidence="1">Belongs to the thioredoxin family.</text>
</comment>